<keyword evidence="2" id="KW-1185">Reference proteome</keyword>
<accession>A0A6B3R1Q0</accession>
<dbReference type="InterPro" id="IPR018641">
    <property type="entry name" value="Trfase_1_rSAM/seldom-assoc"/>
</dbReference>
<evidence type="ECO:0000313" key="1">
    <source>
        <dbReference type="EMBL" id="NEV94549.1"/>
    </source>
</evidence>
<proteinExistence type="predicted"/>
<protein>
    <submittedName>
        <fullName evidence="1">DUF2064 domain-containing protein</fullName>
    </submittedName>
</protein>
<evidence type="ECO:0000313" key="2">
    <source>
        <dbReference type="Proteomes" id="UP000478505"/>
    </source>
</evidence>
<dbReference type="AlphaFoldDB" id="A0A6B3R1Q0"/>
<comment type="caution">
    <text evidence="1">The sequence shown here is derived from an EMBL/GenBank/DDBJ whole genome shotgun (WGS) entry which is preliminary data.</text>
</comment>
<reference evidence="1 2" key="1">
    <citation type="submission" date="2020-02" db="EMBL/GenBank/DDBJ databases">
        <title>Flavobacteriaceae Psychroflexus bacterium YR1-1, complete genome.</title>
        <authorList>
            <person name="Li Y."/>
            <person name="Wu S."/>
        </authorList>
    </citation>
    <scope>NUCLEOTIDE SEQUENCE [LARGE SCALE GENOMIC DNA]</scope>
    <source>
        <strain evidence="1 2">YR1-1</strain>
    </source>
</reference>
<dbReference type="SUPFAM" id="SSF53448">
    <property type="entry name" value="Nucleotide-diphospho-sugar transferases"/>
    <property type="match status" value="1"/>
</dbReference>
<dbReference type="PANTHER" id="PTHR36529">
    <property type="entry name" value="SLL1095 PROTEIN"/>
    <property type="match status" value="1"/>
</dbReference>
<organism evidence="1 2">
    <name type="scientific">Psychroflexus aurantiacus</name>
    <dbReference type="NCBI Taxonomy" id="2709310"/>
    <lineage>
        <taxon>Bacteria</taxon>
        <taxon>Pseudomonadati</taxon>
        <taxon>Bacteroidota</taxon>
        <taxon>Flavobacteriia</taxon>
        <taxon>Flavobacteriales</taxon>
        <taxon>Flavobacteriaceae</taxon>
        <taxon>Psychroflexus</taxon>
    </lineage>
</organism>
<dbReference type="EMBL" id="JAAIKD010000005">
    <property type="protein sequence ID" value="NEV94549.1"/>
    <property type="molecule type" value="Genomic_DNA"/>
</dbReference>
<gene>
    <name evidence="1" type="ORF">G3567_10385</name>
</gene>
<dbReference type="RefSeq" id="WP_164005263.1">
    <property type="nucleotide sequence ID" value="NZ_JAAIKD010000005.1"/>
</dbReference>
<dbReference type="Proteomes" id="UP000478505">
    <property type="component" value="Unassembled WGS sequence"/>
</dbReference>
<dbReference type="Pfam" id="PF09837">
    <property type="entry name" value="DUF2064"/>
    <property type="match status" value="1"/>
</dbReference>
<dbReference type="PANTHER" id="PTHR36529:SF1">
    <property type="entry name" value="GLYCOSYLTRANSFERASE"/>
    <property type="match status" value="1"/>
</dbReference>
<sequence>MKTPVALLIFSRSVEAECSFKGFAGNQLFFQSQENRLKKLCSKTGLDVFNHDEHQQQGNTFGERFCSSLSSVFSKGYDKVIVIGNDCPQLKYKHLQSGIDALHSDKACLGKSFDGGFYLLAIQKKYFNQSDFLNLSWNTSNVSSEVIQLLSTKVEVSFTPTLKDIDNQSDFKGLLNFSKQLYTDVILILKTMHKSLDFGFQSPSLYIKNIISGSCLNKAPPLLSRV</sequence>
<dbReference type="InterPro" id="IPR029044">
    <property type="entry name" value="Nucleotide-diphossugar_trans"/>
</dbReference>
<name>A0A6B3R1Q0_9FLAO</name>
<dbReference type="Gene3D" id="3.90.550.10">
    <property type="entry name" value="Spore Coat Polysaccharide Biosynthesis Protein SpsA, Chain A"/>
    <property type="match status" value="1"/>
</dbReference>